<dbReference type="PROSITE" id="PS50893">
    <property type="entry name" value="ABC_TRANSPORTER_2"/>
    <property type="match status" value="1"/>
</dbReference>
<dbReference type="RefSeq" id="WP_035295415.1">
    <property type="nucleotide sequence ID" value="NZ_AP023354.1"/>
</dbReference>
<dbReference type="Pfam" id="PF08352">
    <property type="entry name" value="oligo_HPY"/>
    <property type="match status" value="1"/>
</dbReference>
<accession>A0A810L3U1</accession>
<evidence type="ECO:0000313" key="7">
    <source>
        <dbReference type="EMBL" id="BCJ29887.1"/>
    </source>
</evidence>
<keyword evidence="3" id="KW-0547">Nucleotide-binding</keyword>
<dbReference type="GO" id="GO:0015833">
    <property type="term" value="P:peptide transport"/>
    <property type="evidence" value="ECO:0007669"/>
    <property type="project" value="InterPro"/>
</dbReference>
<dbReference type="InterPro" id="IPR003439">
    <property type="entry name" value="ABC_transporter-like_ATP-bd"/>
</dbReference>
<protein>
    <submittedName>
        <fullName evidence="7">ABC transporter ATP-binding protein</fullName>
    </submittedName>
</protein>
<dbReference type="AlphaFoldDB" id="A0A810L3U1"/>
<gene>
    <name evidence="7" type="ORF">Asera_39950</name>
</gene>
<dbReference type="PANTHER" id="PTHR43776:SF7">
    <property type="entry name" value="D,D-DIPEPTIDE TRANSPORT ATP-BINDING PROTEIN DDPF-RELATED"/>
    <property type="match status" value="1"/>
</dbReference>
<organism evidence="7 8">
    <name type="scientific">Actinocatenispora sera</name>
    <dbReference type="NCBI Taxonomy" id="390989"/>
    <lineage>
        <taxon>Bacteria</taxon>
        <taxon>Bacillati</taxon>
        <taxon>Actinomycetota</taxon>
        <taxon>Actinomycetes</taxon>
        <taxon>Micromonosporales</taxon>
        <taxon>Micromonosporaceae</taxon>
        <taxon>Actinocatenispora</taxon>
    </lineage>
</organism>
<dbReference type="Gene3D" id="3.40.50.300">
    <property type="entry name" value="P-loop containing nucleotide triphosphate hydrolases"/>
    <property type="match status" value="1"/>
</dbReference>
<dbReference type="InterPro" id="IPR050319">
    <property type="entry name" value="ABC_transp_ATP-bind"/>
</dbReference>
<evidence type="ECO:0000259" key="6">
    <source>
        <dbReference type="PROSITE" id="PS50893"/>
    </source>
</evidence>
<name>A0A810L3U1_9ACTN</name>
<dbReference type="SUPFAM" id="SSF52540">
    <property type="entry name" value="P-loop containing nucleoside triphosphate hydrolases"/>
    <property type="match status" value="1"/>
</dbReference>
<evidence type="ECO:0000256" key="5">
    <source>
        <dbReference type="SAM" id="MobiDB-lite"/>
    </source>
</evidence>
<sequence>MIEVTEAARHYRTSDGVVRAVDGVSFVVAEGETLGLVGESGCGKSTTAKLLVALERPTAGRILVDGIDVATARGAQLRRLRRTIQLVFQDPYASLNPRRRITATLAEVLAVHDLARGAAATRRVGELLEMVGLPASVGDRYPHQLSGGQRQRVGIARALAVEPRVLVLDEPVSALDVSVRAEVMNLLASLRASLGLTYLFISHDLGMVRHLCDRIAVMYLGKVVEAGGWRQVSDDPLHPYTRSLHDAVPVADPTVESGRAGRTLTGEVPDPAAPPPGCRFHPRCPIAEDRCRTTEPPLLPRPDGDRLVACHLV</sequence>
<proteinExistence type="inferred from homology"/>
<dbReference type="PROSITE" id="PS00211">
    <property type="entry name" value="ABC_TRANSPORTER_1"/>
    <property type="match status" value="1"/>
</dbReference>
<dbReference type="InterPro" id="IPR027417">
    <property type="entry name" value="P-loop_NTPase"/>
</dbReference>
<feature type="region of interest" description="Disordered" evidence="5">
    <location>
        <begin position="254"/>
        <end position="275"/>
    </location>
</feature>
<dbReference type="CDD" id="cd03257">
    <property type="entry name" value="ABC_NikE_OppD_transporters"/>
    <property type="match status" value="1"/>
</dbReference>
<keyword evidence="8" id="KW-1185">Reference proteome</keyword>
<dbReference type="OrthoDB" id="5170605at2"/>
<evidence type="ECO:0000256" key="4">
    <source>
        <dbReference type="ARBA" id="ARBA00022840"/>
    </source>
</evidence>
<dbReference type="EMBL" id="AP023354">
    <property type="protein sequence ID" value="BCJ29887.1"/>
    <property type="molecule type" value="Genomic_DNA"/>
</dbReference>
<keyword evidence="2" id="KW-0813">Transport</keyword>
<reference evidence="7" key="1">
    <citation type="submission" date="2020-08" db="EMBL/GenBank/DDBJ databases">
        <title>Whole genome shotgun sequence of Actinocatenispora sera NBRC 101916.</title>
        <authorList>
            <person name="Komaki H."/>
            <person name="Tamura T."/>
        </authorList>
    </citation>
    <scope>NUCLEOTIDE SEQUENCE</scope>
    <source>
        <strain evidence="7">NBRC 101916</strain>
    </source>
</reference>
<evidence type="ECO:0000256" key="1">
    <source>
        <dbReference type="ARBA" id="ARBA00005417"/>
    </source>
</evidence>
<comment type="similarity">
    <text evidence="1">Belongs to the ABC transporter superfamily.</text>
</comment>
<dbReference type="SMART" id="SM00382">
    <property type="entry name" value="AAA"/>
    <property type="match status" value="1"/>
</dbReference>
<dbReference type="Proteomes" id="UP000680750">
    <property type="component" value="Chromosome"/>
</dbReference>
<dbReference type="FunFam" id="3.40.50.300:FF:000016">
    <property type="entry name" value="Oligopeptide ABC transporter ATP-binding component"/>
    <property type="match status" value="1"/>
</dbReference>
<evidence type="ECO:0000256" key="2">
    <source>
        <dbReference type="ARBA" id="ARBA00022448"/>
    </source>
</evidence>
<dbReference type="PANTHER" id="PTHR43776">
    <property type="entry name" value="TRANSPORT ATP-BINDING PROTEIN"/>
    <property type="match status" value="1"/>
</dbReference>
<dbReference type="GO" id="GO:0005524">
    <property type="term" value="F:ATP binding"/>
    <property type="evidence" value="ECO:0007669"/>
    <property type="project" value="UniProtKB-KW"/>
</dbReference>
<feature type="domain" description="ABC transporter" evidence="6">
    <location>
        <begin position="2"/>
        <end position="245"/>
    </location>
</feature>
<dbReference type="NCBIfam" id="TIGR01727">
    <property type="entry name" value="oligo_HPY"/>
    <property type="match status" value="1"/>
</dbReference>
<evidence type="ECO:0000256" key="3">
    <source>
        <dbReference type="ARBA" id="ARBA00022741"/>
    </source>
</evidence>
<dbReference type="InterPro" id="IPR017871">
    <property type="entry name" value="ABC_transporter-like_CS"/>
</dbReference>
<dbReference type="GO" id="GO:0016887">
    <property type="term" value="F:ATP hydrolysis activity"/>
    <property type="evidence" value="ECO:0007669"/>
    <property type="project" value="InterPro"/>
</dbReference>
<dbReference type="InterPro" id="IPR013563">
    <property type="entry name" value="Oligopep_ABC_C"/>
</dbReference>
<dbReference type="GO" id="GO:0055085">
    <property type="term" value="P:transmembrane transport"/>
    <property type="evidence" value="ECO:0007669"/>
    <property type="project" value="UniProtKB-ARBA"/>
</dbReference>
<keyword evidence="4 7" id="KW-0067">ATP-binding</keyword>
<dbReference type="Pfam" id="PF00005">
    <property type="entry name" value="ABC_tran"/>
    <property type="match status" value="1"/>
</dbReference>
<dbReference type="InterPro" id="IPR003593">
    <property type="entry name" value="AAA+_ATPase"/>
</dbReference>
<dbReference type="KEGG" id="aser:Asera_39950"/>
<evidence type="ECO:0000313" key="8">
    <source>
        <dbReference type="Proteomes" id="UP000680750"/>
    </source>
</evidence>